<evidence type="ECO:0000256" key="1">
    <source>
        <dbReference type="SAM" id="MobiDB-lite"/>
    </source>
</evidence>
<evidence type="ECO:0000259" key="2">
    <source>
        <dbReference type="Pfam" id="PF15248"/>
    </source>
</evidence>
<proteinExistence type="predicted"/>
<dbReference type="OrthoDB" id="8962708at2759"/>
<dbReference type="InterPro" id="IPR038915">
    <property type="entry name" value="PRR29-like"/>
</dbReference>
<feature type="region of interest" description="Disordered" evidence="1">
    <location>
        <begin position="1"/>
        <end position="26"/>
    </location>
</feature>
<evidence type="ECO:0000313" key="3">
    <source>
        <dbReference type="EMBL" id="OPJ74354.1"/>
    </source>
</evidence>
<accession>A0A1V4JQG9</accession>
<comment type="caution">
    <text evidence="3">The sequence shown here is derived from an EMBL/GenBank/DDBJ whole genome shotgun (WGS) entry which is preliminary data.</text>
</comment>
<dbReference type="PANTHER" id="PTHR28604">
    <property type="match status" value="1"/>
</dbReference>
<protein>
    <submittedName>
        <fullName evidence="3">Proline-rich protein 29</fullName>
    </submittedName>
</protein>
<evidence type="ECO:0000313" key="4">
    <source>
        <dbReference type="Proteomes" id="UP000190648"/>
    </source>
</evidence>
<gene>
    <name evidence="3" type="ORF">AV530_001231</name>
</gene>
<feature type="region of interest" description="Disordered" evidence="1">
    <location>
        <begin position="162"/>
        <end position="185"/>
    </location>
</feature>
<organism evidence="3 4">
    <name type="scientific">Patagioenas fasciata monilis</name>
    <dbReference type="NCBI Taxonomy" id="372326"/>
    <lineage>
        <taxon>Eukaryota</taxon>
        <taxon>Metazoa</taxon>
        <taxon>Chordata</taxon>
        <taxon>Craniata</taxon>
        <taxon>Vertebrata</taxon>
        <taxon>Euteleostomi</taxon>
        <taxon>Archelosauria</taxon>
        <taxon>Archosauria</taxon>
        <taxon>Dinosauria</taxon>
        <taxon>Saurischia</taxon>
        <taxon>Theropoda</taxon>
        <taxon>Coelurosauria</taxon>
        <taxon>Aves</taxon>
        <taxon>Neognathae</taxon>
        <taxon>Neoaves</taxon>
        <taxon>Columbimorphae</taxon>
        <taxon>Columbiformes</taxon>
        <taxon>Columbidae</taxon>
        <taxon>Patagioenas</taxon>
    </lineage>
</organism>
<keyword evidence="4" id="KW-1185">Reference proteome</keyword>
<feature type="domain" description="DUF4587" evidence="2">
    <location>
        <begin position="70"/>
        <end position="129"/>
    </location>
</feature>
<dbReference type="InterPro" id="IPR027904">
    <property type="entry name" value="DUF4587"/>
</dbReference>
<reference evidence="3 4" key="1">
    <citation type="submission" date="2016-02" db="EMBL/GenBank/DDBJ databases">
        <title>Band-tailed pigeon sequencing and assembly.</title>
        <authorList>
            <person name="Soares A.E."/>
            <person name="Novak B.J."/>
            <person name="Rice E.S."/>
            <person name="O'Connell B."/>
            <person name="Chang D."/>
            <person name="Weber S."/>
            <person name="Shapiro B."/>
        </authorList>
    </citation>
    <scope>NUCLEOTIDE SEQUENCE [LARGE SCALE GENOMIC DNA]</scope>
    <source>
        <strain evidence="3">BTP2013</strain>
        <tissue evidence="3">Blood</tissue>
    </source>
</reference>
<dbReference type="Proteomes" id="UP000190648">
    <property type="component" value="Unassembled WGS sequence"/>
</dbReference>
<dbReference type="Pfam" id="PF15248">
    <property type="entry name" value="DUF4587"/>
    <property type="match status" value="1"/>
</dbReference>
<dbReference type="AlphaFoldDB" id="A0A1V4JQG9"/>
<dbReference type="EMBL" id="LSYS01006700">
    <property type="protein sequence ID" value="OPJ74354.1"/>
    <property type="molecule type" value="Genomic_DNA"/>
</dbReference>
<sequence>MEVGTAGDSRGAWGDTPAGTYIVPNRLPPERCPRGVVPMSPQPVMILQQLPGTAAAMAPPTGPLHVRGADLIDLMMIQNSQMHQVVMNSLAVSALTSFGFGPSPAAAQVMAMPLQTAEEEEAVVFHHHYIPYPSPAPILPWPVPVQDRGRVAVRHLGTGSLAEDGEVSAVPPPPPPSATGTVGANVPPASEYYDMMAAERL</sequence>
<dbReference type="PANTHER" id="PTHR28604:SF1">
    <property type="entry name" value="PROLINE-RICH PROTEIN 29"/>
    <property type="match status" value="1"/>
</dbReference>
<name>A0A1V4JQG9_PATFA</name>